<dbReference type="CDD" id="cd07812">
    <property type="entry name" value="SRPBCC"/>
    <property type="match status" value="1"/>
</dbReference>
<accession>A0A852X1J0</accession>
<dbReference type="Pfam" id="PF10604">
    <property type="entry name" value="Polyketide_cyc2"/>
    <property type="match status" value="1"/>
</dbReference>
<comment type="caution">
    <text evidence="1">The sequence shown here is derived from an EMBL/GenBank/DDBJ whole genome shotgun (WGS) entry which is preliminary data.</text>
</comment>
<keyword evidence="2" id="KW-1185">Reference proteome</keyword>
<protein>
    <submittedName>
        <fullName evidence="1">Uncharacterized protein YndB with AHSA1/START domain</fullName>
    </submittedName>
</protein>
<dbReference type="Gene3D" id="3.30.530.20">
    <property type="match status" value="1"/>
</dbReference>
<dbReference type="InterPro" id="IPR019587">
    <property type="entry name" value="Polyketide_cyclase/dehydratase"/>
</dbReference>
<name>A0A852X1J0_9MICO</name>
<sequence>MARVRTVSDSVDIPGVTPQQVYEQISDPTRMGRWSPENTGAVVERGEGNLIVGDVFVGSNARGGRRWHTRCEVSAAEPGARFAFDVVAWGLGSPRLRLPVAGWEYRMEPVGDGTRVTETWTDHRGWPDVVAGVFDRAATGGRTFAQWQEGNISRTLARLRDDLATAT</sequence>
<gene>
    <name evidence="1" type="ORF">BJY28_000796</name>
</gene>
<proteinExistence type="predicted"/>
<organism evidence="1 2">
    <name type="scientific">Janibacter alkaliphilus</name>
    <dbReference type="NCBI Taxonomy" id="1069963"/>
    <lineage>
        <taxon>Bacteria</taxon>
        <taxon>Bacillati</taxon>
        <taxon>Actinomycetota</taxon>
        <taxon>Actinomycetes</taxon>
        <taxon>Micrococcales</taxon>
        <taxon>Intrasporangiaceae</taxon>
        <taxon>Janibacter</taxon>
    </lineage>
</organism>
<dbReference type="SUPFAM" id="SSF55961">
    <property type="entry name" value="Bet v1-like"/>
    <property type="match status" value="1"/>
</dbReference>
<dbReference type="InterPro" id="IPR023393">
    <property type="entry name" value="START-like_dom_sf"/>
</dbReference>
<dbReference type="EMBL" id="JACBZX010000001">
    <property type="protein sequence ID" value="NYG36327.1"/>
    <property type="molecule type" value="Genomic_DNA"/>
</dbReference>
<reference evidence="1 2" key="1">
    <citation type="submission" date="2020-07" db="EMBL/GenBank/DDBJ databases">
        <title>Sequencing the genomes of 1000 actinobacteria strains.</title>
        <authorList>
            <person name="Klenk H.-P."/>
        </authorList>
    </citation>
    <scope>NUCLEOTIDE SEQUENCE [LARGE SCALE GENOMIC DNA]</scope>
    <source>
        <strain evidence="1 2">DSM 24723</strain>
    </source>
</reference>
<evidence type="ECO:0000313" key="2">
    <source>
        <dbReference type="Proteomes" id="UP000592181"/>
    </source>
</evidence>
<dbReference type="AlphaFoldDB" id="A0A852X1J0"/>
<dbReference type="Proteomes" id="UP000592181">
    <property type="component" value="Unassembled WGS sequence"/>
</dbReference>
<evidence type="ECO:0000313" key="1">
    <source>
        <dbReference type="EMBL" id="NYG36327.1"/>
    </source>
</evidence>
<dbReference type="RefSeq" id="WP_179461852.1">
    <property type="nucleotide sequence ID" value="NZ_JACBZX010000001.1"/>
</dbReference>